<dbReference type="Pfam" id="PF08279">
    <property type="entry name" value="HTH_11"/>
    <property type="match status" value="1"/>
</dbReference>
<sequence length="66" mass="8019">MAYYDIVKRIDRIDCLIRMKATGSPDELAHKLNVSKRQVYRYIDMLKDQGKEIYYEPYSRSYCYKI</sequence>
<keyword evidence="3" id="KW-1185">Reference proteome</keyword>
<evidence type="ECO:0000313" key="2">
    <source>
        <dbReference type="EMBL" id="MDN5199905.1"/>
    </source>
</evidence>
<dbReference type="InterPro" id="IPR036388">
    <property type="entry name" value="WH-like_DNA-bd_sf"/>
</dbReference>
<dbReference type="EMBL" id="JAUJEA010000001">
    <property type="protein sequence ID" value="MDN5199905.1"/>
    <property type="molecule type" value="Genomic_DNA"/>
</dbReference>
<proteinExistence type="predicted"/>
<dbReference type="Gene3D" id="1.10.10.10">
    <property type="entry name" value="Winged helix-like DNA-binding domain superfamily/Winged helix DNA-binding domain"/>
    <property type="match status" value="1"/>
</dbReference>
<dbReference type="Proteomes" id="UP001172082">
    <property type="component" value="Unassembled WGS sequence"/>
</dbReference>
<reference evidence="2" key="1">
    <citation type="submission" date="2023-06" db="EMBL/GenBank/DDBJ databases">
        <title>Genomic of Parafulvivirga corallium.</title>
        <authorList>
            <person name="Wang G."/>
        </authorList>
    </citation>
    <scope>NUCLEOTIDE SEQUENCE</scope>
    <source>
        <strain evidence="2">BMA10</strain>
    </source>
</reference>
<gene>
    <name evidence="2" type="ORF">QQ008_00990</name>
</gene>
<dbReference type="RefSeq" id="WP_346749935.1">
    <property type="nucleotide sequence ID" value="NZ_JAUJEA010000001.1"/>
</dbReference>
<accession>A0ABT8KJZ2</accession>
<dbReference type="InterPro" id="IPR013196">
    <property type="entry name" value="HTH_11"/>
</dbReference>
<evidence type="ECO:0000259" key="1">
    <source>
        <dbReference type="Pfam" id="PF08279"/>
    </source>
</evidence>
<feature type="domain" description="Helix-turn-helix type 11" evidence="1">
    <location>
        <begin position="21"/>
        <end position="57"/>
    </location>
</feature>
<evidence type="ECO:0000313" key="3">
    <source>
        <dbReference type="Proteomes" id="UP001172082"/>
    </source>
</evidence>
<dbReference type="SUPFAM" id="SSF46785">
    <property type="entry name" value="Winged helix' DNA-binding domain"/>
    <property type="match status" value="1"/>
</dbReference>
<name>A0ABT8KJZ2_9BACT</name>
<protein>
    <submittedName>
        <fullName evidence="2">HTH domain-containing protein</fullName>
    </submittedName>
</protein>
<organism evidence="2 3">
    <name type="scientific">Splendidivirga corallicola</name>
    <dbReference type="NCBI Taxonomy" id="3051826"/>
    <lineage>
        <taxon>Bacteria</taxon>
        <taxon>Pseudomonadati</taxon>
        <taxon>Bacteroidota</taxon>
        <taxon>Cytophagia</taxon>
        <taxon>Cytophagales</taxon>
        <taxon>Splendidivirgaceae</taxon>
        <taxon>Splendidivirga</taxon>
    </lineage>
</organism>
<comment type="caution">
    <text evidence="2">The sequence shown here is derived from an EMBL/GenBank/DDBJ whole genome shotgun (WGS) entry which is preliminary data.</text>
</comment>
<dbReference type="InterPro" id="IPR036390">
    <property type="entry name" value="WH_DNA-bd_sf"/>
</dbReference>